<evidence type="ECO:0000313" key="2">
    <source>
        <dbReference type="EMBL" id="AAZ45791.1"/>
    </source>
</evidence>
<evidence type="ECO:0008006" key="3">
    <source>
        <dbReference type="Google" id="ProtNLM"/>
    </source>
</evidence>
<feature type="signal peptide" evidence="1">
    <location>
        <begin position="1"/>
        <end position="22"/>
    </location>
</feature>
<dbReference type="KEGG" id="dar:Daro_1035"/>
<organism evidence="2">
    <name type="scientific">Dechloromonas aromatica (strain RCB)</name>
    <dbReference type="NCBI Taxonomy" id="159087"/>
    <lineage>
        <taxon>Bacteria</taxon>
        <taxon>Pseudomonadati</taxon>
        <taxon>Pseudomonadota</taxon>
        <taxon>Betaproteobacteria</taxon>
        <taxon>Rhodocyclales</taxon>
        <taxon>Azonexaceae</taxon>
        <taxon>Dechloromonas</taxon>
    </lineage>
</organism>
<name>Q47H90_DECAR</name>
<sequence length="158" mass="17029">MKTRLSVLLVALALAAASNIQAAEAHHHHHGGAEPAKLQLNSGKKWATDEHLRLAMNDINQAMSNALPAIHTNQFGHGDYQTLAATVSAKVGYAVEHCKLDPKADAMLHLIIAELMAGAEIMEGKSVQARHDGAVRVLEALKSYGKYFQHPGWKIAKG</sequence>
<reference evidence="2" key="1">
    <citation type="submission" date="2005-08" db="EMBL/GenBank/DDBJ databases">
        <title>Complete sequence of Dechloromonas aromatica RCB.</title>
        <authorList>
            <person name="Salinero K.K."/>
            <person name="Copeland A."/>
            <person name="Lucas S."/>
            <person name="Lapidus A."/>
            <person name="Barry K."/>
            <person name="Detter J.C."/>
            <person name="Glavina T."/>
            <person name="Hammon N."/>
            <person name="Israni S."/>
            <person name="Pitluck S."/>
            <person name="Di Bartolo G."/>
            <person name="Trong S."/>
            <person name="Schmutz J."/>
            <person name="Larimer F."/>
            <person name="Land M."/>
            <person name="Ivanova N."/>
            <person name="Richardson P."/>
        </authorList>
    </citation>
    <scope>NUCLEOTIDE SEQUENCE</scope>
    <source>
        <strain evidence="2">RCB</strain>
    </source>
</reference>
<keyword evidence="1" id="KW-0732">Signal</keyword>
<dbReference type="HOGENOM" id="CLU_109693_0_0_4"/>
<dbReference type="AlphaFoldDB" id="Q47H90"/>
<evidence type="ECO:0000256" key="1">
    <source>
        <dbReference type="SAM" id="SignalP"/>
    </source>
</evidence>
<dbReference type="STRING" id="159087.Daro_1035"/>
<accession>Q47H90</accession>
<proteinExistence type="predicted"/>
<dbReference type="EMBL" id="CP000089">
    <property type="protein sequence ID" value="AAZ45791.1"/>
    <property type="molecule type" value="Genomic_DNA"/>
</dbReference>
<dbReference type="OrthoDB" id="6933865at2"/>
<feature type="chain" id="PRO_5004233570" description="DnrO protein" evidence="1">
    <location>
        <begin position="23"/>
        <end position="158"/>
    </location>
</feature>
<gene>
    <name evidence="2" type="ordered locus">Daro_1035</name>
</gene>
<dbReference type="eggNOG" id="ENOG5032SD0">
    <property type="taxonomic scope" value="Bacteria"/>
</dbReference>
<protein>
    <recommendedName>
        <fullName evidence="3">DnrO protein</fullName>
    </recommendedName>
</protein>